<dbReference type="SMART" id="SM00298">
    <property type="entry name" value="CHROMO"/>
    <property type="match status" value="1"/>
</dbReference>
<keyword evidence="5" id="KW-0539">Nucleus</keyword>
<evidence type="ECO:0000259" key="7">
    <source>
        <dbReference type="PROSITE" id="PS50013"/>
    </source>
</evidence>
<dbReference type="GO" id="GO:0016925">
    <property type="term" value="P:protein sumoylation"/>
    <property type="evidence" value="ECO:0007669"/>
    <property type="project" value="TreeGrafter"/>
</dbReference>
<evidence type="ECO:0000256" key="1">
    <source>
        <dbReference type="ARBA" id="ARBA00004123"/>
    </source>
</evidence>
<dbReference type="PRINTS" id="PR00504">
    <property type="entry name" value="CHROMODOMAIN"/>
</dbReference>
<dbReference type="OrthoDB" id="1918685at2759"/>
<dbReference type="InterPro" id="IPR017984">
    <property type="entry name" value="Chromo_dom_subgr"/>
</dbReference>
<dbReference type="Gene3D" id="2.40.50.40">
    <property type="match status" value="1"/>
</dbReference>
<dbReference type="InterPro" id="IPR023780">
    <property type="entry name" value="Chromo_domain"/>
</dbReference>
<keyword evidence="9" id="KW-0436">Ligase</keyword>
<gene>
    <name evidence="9" type="primary">cbx4</name>
</gene>
<feature type="domain" description="Chromo" evidence="7">
    <location>
        <begin position="11"/>
        <end position="61"/>
    </location>
</feature>
<dbReference type="InterPro" id="IPR016197">
    <property type="entry name" value="Chromo-like_dom_sf"/>
</dbReference>
<feature type="compositionally biased region" description="Polar residues" evidence="6">
    <location>
        <begin position="221"/>
        <end position="236"/>
    </location>
</feature>
<dbReference type="GO" id="GO:0035102">
    <property type="term" value="C:PRC1 complex"/>
    <property type="evidence" value="ECO:0007669"/>
    <property type="project" value="TreeGrafter"/>
</dbReference>
<feature type="compositionally biased region" description="Basic and acidic residues" evidence="6">
    <location>
        <begin position="210"/>
        <end position="219"/>
    </location>
</feature>
<accession>A0A6P3VIU5</accession>
<protein>
    <submittedName>
        <fullName evidence="9">E3 SUMO-protein ligase CBX4</fullName>
    </submittedName>
</protein>
<dbReference type="GO" id="GO:0032183">
    <property type="term" value="F:SUMO binding"/>
    <property type="evidence" value="ECO:0007669"/>
    <property type="project" value="TreeGrafter"/>
</dbReference>
<keyword evidence="8" id="KW-1185">Reference proteome</keyword>
<proteinExistence type="predicted"/>
<dbReference type="InterPro" id="IPR033773">
    <property type="entry name" value="CBX7_C"/>
</dbReference>
<dbReference type="InterPro" id="IPR000953">
    <property type="entry name" value="Chromo/chromo_shadow_dom"/>
</dbReference>
<feature type="region of interest" description="Disordered" evidence="6">
    <location>
        <begin position="210"/>
        <end position="246"/>
    </location>
</feature>
<dbReference type="SUPFAM" id="SSF54160">
    <property type="entry name" value="Chromo domain-like"/>
    <property type="match status" value="1"/>
</dbReference>
<dbReference type="AlphaFoldDB" id="A0A6P3VIU5"/>
<evidence type="ECO:0000256" key="2">
    <source>
        <dbReference type="ARBA" id="ARBA00022491"/>
    </source>
</evidence>
<dbReference type="Pfam" id="PF00385">
    <property type="entry name" value="Chromo"/>
    <property type="match status" value="1"/>
</dbReference>
<dbReference type="KEGG" id="char:105891371"/>
<dbReference type="RefSeq" id="XP_012672998.1">
    <property type="nucleotide sequence ID" value="XM_012817544.3"/>
</dbReference>
<keyword evidence="4" id="KW-0804">Transcription</keyword>
<dbReference type="InterPro" id="IPR023779">
    <property type="entry name" value="Chromodomain_CS"/>
</dbReference>
<evidence type="ECO:0000256" key="3">
    <source>
        <dbReference type="ARBA" id="ARBA00023015"/>
    </source>
</evidence>
<dbReference type="FunFam" id="2.40.50.40:FF:000006">
    <property type="entry name" value="Chromobox protein homolog 7"/>
    <property type="match status" value="1"/>
</dbReference>
<organism evidence="8 9">
    <name type="scientific">Clupea harengus</name>
    <name type="common">Atlantic herring</name>
    <dbReference type="NCBI Taxonomy" id="7950"/>
    <lineage>
        <taxon>Eukaryota</taxon>
        <taxon>Metazoa</taxon>
        <taxon>Chordata</taxon>
        <taxon>Craniata</taxon>
        <taxon>Vertebrata</taxon>
        <taxon>Euteleostomi</taxon>
        <taxon>Actinopterygii</taxon>
        <taxon>Neopterygii</taxon>
        <taxon>Teleostei</taxon>
        <taxon>Clupei</taxon>
        <taxon>Clupeiformes</taxon>
        <taxon>Clupeoidei</taxon>
        <taxon>Clupeidae</taxon>
        <taxon>Clupea</taxon>
    </lineage>
</organism>
<evidence type="ECO:0000256" key="6">
    <source>
        <dbReference type="SAM" id="MobiDB-lite"/>
    </source>
</evidence>
<evidence type="ECO:0000256" key="5">
    <source>
        <dbReference type="ARBA" id="ARBA00023242"/>
    </source>
</evidence>
<feature type="compositionally biased region" description="Basic and acidic residues" evidence="6">
    <location>
        <begin position="492"/>
        <end position="501"/>
    </location>
</feature>
<dbReference type="GeneID" id="105891371"/>
<dbReference type="GO" id="GO:0061665">
    <property type="term" value="F:SUMO ligase activity"/>
    <property type="evidence" value="ECO:0007669"/>
    <property type="project" value="TreeGrafter"/>
</dbReference>
<feature type="compositionally biased region" description="Polar residues" evidence="6">
    <location>
        <begin position="450"/>
        <end position="459"/>
    </location>
</feature>
<dbReference type="CTD" id="8535"/>
<dbReference type="PROSITE" id="PS00598">
    <property type="entry name" value="CHROMO_1"/>
    <property type="match status" value="1"/>
</dbReference>
<dbReference type="PROSITE" id="PS50013">
    <property type="entry name" value="CHROMO_2"/>
    <property type="match status" value="1"/>
</dbReference>
<keyword evidence="3" id="KW-0805">Transcription regulation</keyword>
<dbReference type="PANTHER" id="PTHR46727">
    <property type="entry name" value="E3 SUMO-PROTEIN LIGASE CBX4"/>
    <property type="match status" value="1"/>
</dbReference>
<keyword evidence="2" id="KW-0678">Repressor</keyword>
<reference evidence="9" key="1">
    <citation type="submission" date="2025-08" db="UniProtKB">
        <authorList>
            <consortium name="RefSeq"/>
        </authorList>
    </citation>
    <scope>IDENTIFICATION</scope>
</reference>
<evidence type="ECO:0000313" key="9">
    <source>
        <dbReference type="RefSeq" id="XP_012672998.1"/>
    </source>
</evidence>
<dbReference type="InterPro" id="IPR043531">
    <property type="entry name" value="CBX4"/>
</dbReference>
<dbReference type="Pfam" id="PF17218">
    <property type="entry name" value="CBX7_C"/>
    <property type="match status" value="1"/>
</dbReference>
<dbReference type="PANTHER" id="PTHR46727:SF4">
    <property type="entry name" value="E3 SUMO-PROTEIN LIGASE CBX4"/>
    <property type="match status" value="1"/>
</dbReference>
<feature type="compositionally biased region" description="Polar residues" evidence="6">
    <location>
        <begin position="473"/>
        <end position="491"/>
    </location>
</feature>
<dbReference type="CDD" id="cd18645">
    <property type="entry name" value="CD_Cbx4"/>
    <property type="match status" value="1"/>
</dbReference>
<feature type="region of interest" description="Disordered" evidence="6">
    <location>
        <begin position="446"/>
        <end position="502"/>
    </location>
</feature>
<dbReference type="GO" id="GO:0016874">
    <property type="term" value="F:ligase activity"/>
    <property type="evidence" value="ECO:0007669"/>
    <property type="project" value="UniProtKB-KW"/>
</dbReference>
<sequence>MDLPAVGEHVFAVEGIEKKRIRRGRIEYLVKWRGWSPKYNTWEPEENILDPRLLVAFQNRERHEQLLGYRKRGPKPKHLLVQLPAFARRSSILANLQDSPQDEENQIKLDSVPLHRSQPQQYQLNSKKHHQYLPNCQEASAEPQIHGKKKYFYQLNSKKHHHYQPDPKMYDVQFAKVKDTKPQGPPSWSLPPALQQKWVRDKDTGCLSKVKDLIVEPKKPSANTSQPEQRPNTSPKEGSLPSAVSSKMKIIKNKNKNGRIIIVMSKYMDSNVTSTDLANGDPSRSPHQGREPETSSTDHYPEQAKVTSHINQQAKVTSHLNQENGIAEKDTRGHTLDNKKARSFKEHRFPKEKITVEEHCRMDTSEGQFNTKVDQPLQLTNKPTSASGAPLEVSRCHSIPNDRKRTLSEPERGSDCKRFLCSRSTSAPGAMSSPYQSEPMNLHLGDQCMRNGSSEFTDTNPEEPIDLSFWKSPKQTEPSVETPTSEQQSVETPKRPEEPVTHFKPFQGNIVITDITTNCLTVTFKEYVSI</sequence>
<feature type="region of interest" description="Disordered" evidence="6">
    <location>
        <begin position="273"/>
        <end position="299"/>
    </location>
</feature>
<evidence type="ECO:0000313" key="8">
    <source>
        <dbReference type="Proteomes" id="UP000515152"/>
    </source>
</evidence>
<dbReference type="Proteomes" id="UP000515152">
    <property type="component" value="Chromosome 1"/>
</dbReference>
<name>A0A6P3VIU5_CLUHA</name>
<evidence type="ECO:0000256" key="4">
    <source>
        <dbReference type="ARBA" id="ARBA00023163"/>
    </source>
</evidence>
<comment type="subcellular location">
    <subcellularLocation>
        <location evidence="1">Nucleus</location>
    </subcellularLocation>
</comment>
<dbReference type="GO" id="GO:0000122">
    <property type="term" value="P:negative regulation of transcription by RNA polymerase II"/>
    <property type="evidence" value="ECO:0007669"/>
    <property type="project" value="TreeGrafter"/>
</dbReference>